<protein>
    <submittedName>
        <fullName evidence="1">Uncharacterized protein</fullName>
    </submittedName>
</protein>
<dbReference type="EMBL" id="JAIWYP010000003">
    <property type="protein sequence ID" value="KAH3845261.1"/>
    <property type="molecule type" value="Genomic_DNA"/>
</dbReference>
<comment type="caution">
    <text evidence="1">The sequence shown here is derived from an EMBL/GenBank/DDBJ whole genome shotgun (WGS) entry which is preliminary data.</text>
</comment>
<proteinExistence type="predicted"/>
<name>A0A9D4KUF2_DREPO</name>
<evidence type="ECO:0000313" key="2">
    <source>
        <dbReference type="Proteomes" id="UP000828390"/>
    </source>
</evidence>
<sequence length="132" mass="14829">MLSLLGKHQTCRGVDLSAQHQPVGRETRTTVDGCAQCTRYLLQVLVPLVLVFTYITPDSVDQRSIVTLYLTVGGRTVRCGTGLMNFKNPAQLCKQLGLKTTPLIRKDLKGENESREEIVNRGMSSLLRRLRW</sequence>
<dbReference type="Proteomes" id="UP000828390">
    <property type="component" value="Unassembled WGS sequence"/>
</dbReference>
<keyword evidence="2" id="KW-1185">Reference proteome</keyword>
<gene>
    <name evidence="1" type="ORF">DPMN_087536</name>
</gene>
<evidence type="ECO:0000313" key="1">
    <source>
        <dbReference type="EMBL" id="KAH3845261.1"/>
    </source>
</evidence>
<dbReference type="AlphaFoldDB" id="A0A9D4KUF2"/>
<organism evidence="1 2">
    <name type="scientific">Dreissena polymorpha</name>
    <name type="common">Zebra mussel</name>
    <name type="synonym">Mytilus polymorpha</name>
    <dbReference type="NCBI Taxonomy" id="45954"/>
    <lineage>
        <taxon>Eukaryota</taxon>
        <taxon>Metazoa</taxon>
        <taxon>Spiralia</taxon>
        <taxon>Lophotrochozoa</taxon>
        <taxon>Mollusca</taxon>
        <taxon>Bivalvia</taxon>
        <taxon>Autobranchia</taxon>
        <taxon>Heteroconchia</taxon>
        <taxon>Euheterodonta</taxon>
        <taxon>Imparidentia</taxon>
        <taxon>Neoheterodontei</taxon>
        <taxon>Myida</taxon>
        <taxon>Dreissenoidea</taxon>
        <taxon>Dreissenidae</taxon>
        <taxon>Dreissena</taxon>
    </lineage>
</organism>
<reference evidence="1" key="2">
    <citation type="submission" date="2020-11" db="EMBL/GenBank/DDBJ databases">
        <authorList>
            <person name="McCartney M.A."/>
            <person name="Auch B."/>
            <person name="Kono T."/>
            <person name="Mallez S."/>
            <person name="Becker A."/>
            <person name="Gohl D.M."/>
            <person name="Silverstein K.A.T."/>
            <person name="Koren S."/>
            <person name="Bechman K.B."/>
            <person name="Herman A."/>
            <person name="Abrahante J.E."/>
            <person name="Garbe J."/>
        </authorList>
    </citation>
    <scope>NUCLEOTIDE SEQUENCE</scope>
    <source>
        <strain evidence="1">Duluth1</strain>
        <tissue evidence="1">Whole animal</tissue>
    </source>
</reference>
<accession>A0A9D4KUF2</accession>
<reference evidence="1" key="1">
    <citation type="journal article" date="2019" name="bioRxiv">
        <title>The Genome of the Zebra Mussel, Dreissena polymorpha: A Resource for Invasive Species Research.</title>
        <authorList>
            <person name="McCartney M.A."/>
            <person name="Auch B."/>
            <person name="Kono T."/>
            <person name="Mallez S."/>
            <person name="Zhang Y."/>
            <person name="Obille A."/>
            <person name="Becker A."/>
            <person name="Abrahante J.E."/>
            <person name="Garbe J."/>
            <person name="Badalamenti J.P."/>
            <person name="Herman A."/>
            <person name="Mangelson H."/>
            <person name="Liachko I."/>
            <person name="Sullivan S."/>
            <person name="Sone E.D."/>
            <person name="Koren S."/>
            <person name="Silverstein K.A.T."/>
            <person name="Beckman K.B."/>
            <person name="Gohl D.M."/>
        </authorList>
    </citation>
    <scope>NUCLEOTIDE SEQUENCE</scope>
    <source>
        <strain evidence="1">Duluth1</strain>
        <tissue evidence="1">Whole animal</tissue>
    </source>
</reference>